<dbReference type="AlphaFoldDB" id="A0A1L3SQ91"/>
<dbReference type="Pfam" id="PF03466">
    <property type="entry name" value="LysR_substrate"/>
    <property type="match status" value="1"/>
</dbReference>
<dbReference type="InterPro" id="IPR005119">
    <property type="entry name" value="LysR_subst-bd"/>
</dbReference>
<evidence type="ECO:0000256" key="3">
    <source>
        <dbReference type="ARBA" id="ARBA00023125"/>
    </source>
</evidence>
<evidence type="ECO:0000256" key="1">
    <source>
        <dbReference type="ARBA" id="ARBA00009437"/>
    </source>
</evidence>
<dbReference type="CDD" id="cd08422">
    <property type="entry name" value="PBP2_CrgA_like"/>
    <property type="match status" value="1"/>
</dbReference>
<protein>
    <submittedName>
        <fullName evidence="6">LysR family transcriptional regulator</fullName>
    </submittedName>
</protein>
<dbReference type="PROSITE" id="PS50931">
    <property type="entry name" value="HTH_LYSR"/>
    <property type="match status" value="1"/>
</dbReference>
<dbReference type="Proteomes" id="UP000182840">
    <property type="component" value="Chromosome"/>
</dbReference>
<dbReference type="STRING" id="1670800.BSQ44_09610"/>
<reference evidence="7" key="1">
    <citation type="submission" date="2016-11" db="EMBL/GenBank/DDBJ databases">
        <title>Mesorhizobium oceanicum sp. nov., isolated from deep seawater in South China Sea.</title>
        <authorList>
            <person name="Fu G.-Y."/>
        </authorList>
    </citation>
    <scope>NUCLEOTIDE SEQUENCE [LARGE SCALE GENOMIC DNA]</scope>
    <source>
        <strain evidence="7">B7</strain>
    </source>
</reference>
<dbReference type="Gene3D" id="3.40.190.290">
    <property type="match status" value="1"/>
</dbReference>
<dbReference type="RefSeq" id="WP_072603429.1">
    <property type="nucleotide sequence ID" value="NZ_CP018171.1"/>
</dbReference>
<dbReference type="Pfam" id="PF00126">
    <property type="entry name" value="HTH_1"/>
    <property type="match status" value="1"/>
</dbReference>
<dbReference type="PANTHER" id="PTHR30537">
    <property type="entry name" value="HTH-TYPE TRANSCRIPTIONAL REGULATOR"/>
    <property type="match status" value="1"/>
</dbReference>
<dbReference type="EMBL" id="CP018171">
    <property type="protein sequence ID" value="APH71597.1"/>
    <property type="molecule type" value="Genomic_DNA"/>
</dbReference>
<evidence type="ECO:0000313" key="6">
    <source>
        <dbReference type="EMBL" id="APH71597.1"/>
    </source>
</evidence>
<dbReference type="InterPro" id="IPR036390">
    <property type="entry name" value="WH_DNA-bd_sf"/>
</dbReference>
<dbReference type="GO" id="GO:0006351">
    <property type="term" value="P:DNA-templated transcription"/>
    <property type="evidence" value="ECO:0007669"/>
    <property type="project" value="TreeGrafter"/>
</dbReference>
<comment type="similarity">
    <text evidence="1">Belongs to the LysR transcriptional regulatory family.</text>
</comment>
<keyword evidence="2" id="KW-0805">Transcription regulation</keyword>
<accession>A0A1L3SQ91</accession>
<gene>
    <name evidence="6" type="ORF">BSQ44_09610</name>
</gene>
<feature type="domain" description="HTH lysR-type" evidence="5">
    <location>
        <begin position="1"/>
        <end position="59"/>
    </location>
</feature>
<evidence type="ECO:0000259" key="5">
    <source>
        <dbReference type="PROSITE" id="PS50931"/>
    </source>
</evidence>
<keyword evidence="3" id="KW-0238">DNA-binding</keyword>
<keyword evidence="4" id="KW-0804">Transcription</keyword>
<name>A0A1L3SQ91_9HYPH</name>
<evidence type="ECO:0000313" key="7">
    <source>
        <dbReference type="Proteomes" id="UP000182840"/>
    </source>
</evidence>
<organism evidence="6 7">
    <name type="scientific">Aquibium oceanicum</name>
    <dbReference type="NCBI Taxonomy" id="1670800"/>
    <lineage>
        <taxon>Bacteria</taxon>
        <taxon>Pseudomonadati</taxon>
        <taxon>Pseudomonadota</taxon>
        <taxon>Alphaproteobacteria</taxon>
        <taxon>Hyphomicrobiales</taxon>
        <taxon>Phyllobacteriaceae</taxon>
        <taxon>Aquibium</taxon>
    </lineage>
</organism>
<keyword evidence="7" id="KW-1185">Reference proteome</keyword>
<sequence>MEWVQTLRSFVSAVQQGSLSGAGRLLGSSPASISRHITSLEEQLGTQLLKRSSRALALTEAGELYYAQVEQILQQLAEANRSVNQLQTKPEGVLRVHTRMLVGQLIILPYLPEFMAQYPDIRIDIVLSNNIAPVMDQGVDVDIRIGKLEDSSLIARKLTGSERVAVATPAYLKDRPPIYSPQDLRNHNCLTYRINLGTTVWRFMDAEKRIDEVPVRGSVQTDFGYALVELAKSDVGIALLPDWAVHRELADGRLVRLLPGYKVSHVDFENGVYAVFPASRQTSFKLRLFVDFLAQVFKRELANL</sequence>
<dbReference type="InterPro" id="IPR036388">
    <property type="entry name" value="WH-like_DNA-bd_sf"/>
</dbReference>
<dbReference type="SUPFAM" id="SSF53850">
    <property type="entry name" value="Periplasmic binding protein-like II"/>
    <property type="match status" value="1"/>
</dbReference>
<dbReference type="Gene3D" id="1.10.10.10">
    <property type="entry name" value="Winged helix-like DNA-binding domain superfamily/Winged helix DNA-binding domain"/>
    <property type="match status" value="1"/>
</dbReference>
<dbReference type="FunFam" id="1.10.10.10:FF:000001">
    <property type="entry name" value="LysR family transcriptional regulator"/>
    <property type="match status" value="1"/>
</dbReference>
<evidence type="ECO:0000256" key="2">
    <source>
        <dbReference type="ARBA" id="ARBA00023015"/>
    </source>
</evidence>
<proteinExistence type="inferred from homology"/>
<dbReference type="PANTHER" id="PTHR30537:SF5">
    <property type="entry name" value="HTH-TYPE TRANSCRIPTIONAL ACTIVATOR TTDR-RELATED"/>
    <property type="match status" value="1"/>
</dbReference>
<dbReference type="GO" id="GO:0043565">
    <property type="term" value="F:sequence-specific DNA binding"/>
    <property type="evidence" value="ECO:0007669"/>
    <property type="project" value="TreeGrafter"/>
</dbReference>
<evidence type="ECO:0000256" key="4">
    <source>
        <dbReference type="ARBA" id="ARBA00023163"/>
    </source>
</evidence>
<dbReference type="KEGG" id="meso:BSQ44_09610"/>
<dbReference type="InterPro" id="IPR058163">
    <property type="entry name" value="LysR-type_TF_proteobact-type"/>
</dbReference>
<dbReference type="SUPFAM" id="SSF46785">
    <property type="entry name" value="Winged helix' DNA-binding domain"/>
    <property type="match status" value="1"/>
</dbReference>
<dbReference type="InterPro" id="IPR000847">
    <property type="entry name" value="LysR_HTH_N"/>
</dbReference>
<dbReference type="OrthoDB" id="9786526at2"/>
<dbReference type="GO" id="GO:0003700">
    <property type="term" value="F:DNA-binding transcription factor activity"/>
    <property type="evidence" value="ECO:0007669"/>
    <property type="project" value="InterPro"/>
</dbReference>